<keyword evidence="16" id="KW-1185">Reference proteome</keyword>
<dbReference type="InterPro" id="IPR005549">
    <property type="entry name" value="Kinetochore_Nuf2_N"/>
</dbReference>
<dbReference type="AlphaFoldDB" id="A0A0D2WJ55"/>
<keyword evidence="9" id="KW-0539">Nucleus</keyword>
<evidence type="ECO:0000256" key="2">
    <source>
        <dbReference type="ARBA" id="ARBA00004629"/>
    </source>
</evidence>
<evidence type="ECO:0000259" key="13">
    <source>
        <dbReference type="Pfam" id="PF03800"/>
    </source>
</evidence>
<evidence type="ECO:0000256" key="6">
    <source>
        <dbReference type="ARBA" id="ARBA00022776"/>
    </source>
</evidence>
<dbReference type="InParanoid" id="A0A0D2WJ55"/>
<dbReference type="STRING" id="595528.A0A0D2WJ55"/>
<dbReference type="GO" id="GO:0051301">
    <property type="term" value="P:cell division"/>
    <property type="evidence" value="ECO:0007669"/>
    <property type="project" value="UniProtKB-KW"/>
</dbReference>
<organism evidence="15 16">
    <name type="scientific">Capsaspora owczarzaki (strain ATCC 30864)</name>
    <dbReference type="NCBI Taxonomy" id="595528"/>
    <lineage>
        <taxon>Eukaryota</taxon>
        <taxon>Filasterea</taxon>
        <taxon>Capsaspora</taxon>
    </lineage>
</organism>
<keyword evidence="6" id="KW-0498">Mitosis</keyword>
<comment type="subcellular location">
    <subcellularLocation>
        <location evidence="2">Chromosome</location>
        <location evidence="2">Centromere</location>
        <location evidence="2">Kinetochore</location>
    </subcellularLocation>
    <subcellularLocation>
        <location evidence="1">Nucleus</location>
    </subcellularLocation>
</comment>
<evidence type="ECO:0000256" key="5">
    <source>
        <dbReference type="ARBA" id="ARBA00022618"/>
    </source>
</evidence>
<evidence type="ECO:0000259" key="14">
    <source>
        <dbReference type="Pfam" id="PF18595"/>
    </source>
</evidence>
<evidence type="ECO:0000256" key="7">
    <source>
        <dbReference type="ARBA" id="ARBA00022838"/>
    </source>
</evidence>
<keyword evidence="10" id="KW-0131">Cell cycle</keyword>
<dbReference type="GO" id="GO:0005634">
    <property type="term" value="C:nucleus"/>
    <property type="evidence" value="ECO:0007669"/>
    <property type="project" value="UniProtKB-SubCell"/>
</dbReference>
<keyword evidence="11" id="KW-0137">Centromere</keyword>
<sequence length="447" mass="51511">MASGTQQHVAFSFPLLKRNEILGILNDLRIPITEDDLREPSATSMRFLYENFVELIVGINKEDLAQPQFEAAAMLEYPELHNESLSEFVFSSALQRLMQICGIKDFSMNDVLKPDQNRTRTILSALINFTKFREEHLVHYQDLVAETDQLHDRMQQLEETTQHLASQVRMIRAQREDEQPAVDEVHKQVDVLEVEINTLNKLQAQLHGESRKIKDEITAQADQAANLKFSIENARQDCARLRSQIVPAPDKLKKEIVDMNASLVHEKELRANADRRARDMSAKLEALNKAQLDMRKATALLEDVGAQMGKHRETLREIDNTQEGIQVQQRRAAELSAKEQHVRKQLAQMQERHSRLLHQQDMKREAAGQAVDTMRQEREAVENERQNAMAKMEKNATYIKELNEKRTQVLQAHATEIQNIHVLHMQLFNQVGEYHQKLLDSIDGSVE</sequence>
<comment type="similarity">
    <text evidence="3">Belongs to the NUF2 family.</text>
</comment>
<name>A0A0D2WJ55_CAPO3</name>
<dbReference type="Pfam" id="PF03800">
    <property type="entry name" value="Nuf2"/>
    <property type="match status" value="1"/>
</dbReference>
<feature type="domain" description="Nuf2 DHR10-like" evidence="14">
    <location>
        <begin position="261"/>
        <end position="376"/>
    </location>
</feature>
<dbReference type="InterPro" id="IPR041112">
    <property type="entry name" value="Nuf2_DHR10-like"/>
</dbReference>
<dbReference type="OrthoDB" id="8194677at2759"/>
<evidence type="ECO:0000256" key="1">
    <source>
        <dbReference type="ARBA" id="ARBA00004123"/>
    </source>
</evidence>
<dbReference type="GO" id="GO:0051383">
    <property type="term" value="P:kinetochore organization"/>
    <property type="evidence" value="ECO:0007669"/>
    <property type="project" value="TreeGrafter"/>
</dbReference>
<dbReference type="RefSeq" id="XP_004349926.1">
    <property type="nucleotide sequence ID" value="XM_004349876.2"/>
</dbReference>
<dbReference type="InterPro" id="IPR038275">
    <property type="entry name" value="Nuf2_N_sf"/>
</dbReference>
<evidence type="ECO:0000256" key="9">
    <source>
        <dbReference type="ARBA" id="ARBA00023242"/>
    </source>
</evidence>
<dbReference type="eggNOG" id="KOG4438">
    <property type="taxonomic scope" value="Eukaryota"/>
</dbReference>
<evidence type="ECO:0000256" key="11">
    <source>
        <dbReference type="ARBA" id="ARBA00023328"/>
    </source>
</evidence>
<dbReference type="EMBL" id="KE346361">
    <property type="protein sequence ID" value="KJE90025.1"/>
    <property type="molecule type" value="Genomic_DNA"/>
</dbReference>
<evidence type="ECO:0000256" key="3">
    <source>
        <dbReference type="ARBA" id="ARBA00005498"/>
    </source>
</evidence>
<dbReference type="Pfam" id="PF18595">
    <property type="entry name" value="Nuf2_DHR10-like"/>
    <property type="match status" value="1"/>
</dbReference>
<evidence type="ECO:0000256" key="12">
    <source>
        <dbReference type="SAM" id="Coils"/>
    </source>
</evidence>
<evidence type="ECO:0000313" key="16">
    <source>
        <dbReference type="Proteomes" id="UP000008743"/>
    </source>
</evidence>
<gene>
    <name evidence="15" type="ORF">CAOG_001406</name>
</gene>
<dbReference type="GO" id="GO:0045132">
    <property type="term" value="P:meiotic chromosome segregation"/>
    <property type="evidence" value="ECO:0007669"/>
    <property type="project" value="TreeGrafter"/>
</dbReference>
<keyword evidence="7" id="KW-0995">Kinetochore</keyword>
<dbReference type="GO" id="GO:0051315">
    <property type="term" value="P:attachment of mitotic spindle microtubules to kinetochore"/>
    <property type="evidence" value="ECO:0007669"/>
    <property type="project" value="TreeGrafter"/>
</dbReference>
<dbReference type="PANTHER" id="PTHR21650:SF2">
    <property type="entry name" value="KINETOCHORE PROTEIN NUF2"/>
    <property type="match status" value="1"/>
</dbReference>
<dbReference type="PANTHER" id="PTHR21650">
    <property type="entry name" value="MEMBRALIN/KINETOCHORE PROTEIN NUF2"/>
    <property type="match status" value="1"/>
</dbReference>
<accession>A0A0D2WJ55</accession>
<keyword evidence="4" id="KW-0158">Chromosome</keyword>
<evidence type="ECO:0000313" key="15">
    <source>
        <dbReference type="EMBL" id="KJE90025.1"/>
    </source>
</evidence>
<evidence type="ECO:0000256" key="10">
    <source>
        <dbReference type="ARBA" id="ARBA00023306"/>
    </source>
</evidence>
<evidence type="ECO:0000256" key="4">
    <source>
        <dbReference type="ARBA" id="ARBA00022454"/>
    </source>
</evidence>
<dbReference type="Proteomes" id="UP000008743">
    <property type="component" value="Unassembled WGS sequence"/>
</dbReference>
<feature type="coiled-coil region" evidence="12">
    <location>
        <begin position="140"/>
        <end position="244"/>
    </location>
</feature>
<feature type="coiled-coil region" evidence="12">
    <location>
        <begin position="318"/>
        <end position="391"/>
    </location>
</feature>
<dbReference type="OMA" id="YLKMEAH"/>
<proteinExistence type="inferred from homology"/>
<dbReference type="Gene3D" id="1.10.418.60">
    <property type="entry name" value="Ncd80 complex, Nuf2 subunit"/>
    <property type="match status" value="1"/>
</dbReference>
<keyword evidence="8 12" id="KW-0175">Coiled coil</keyword>
<keyword evidence="5" id="KW-0132">Cell division</keyword>
<reference evidence="16" key="1">
    <citation type="submission" date="2011-02" db="EMBL/GenBank/DDBJ databases">
        <title>The Genome Sequence of Capsaspora owczarzaki ATCC 30864.</title>
        <authorList>
            <person name="Russ C."/>
            <person name="Cuomo C."/>
            <person name="Burger G."/>
            <person name="Gray M.W."/>
            <person name="Holland P.W.H."/>
            <person name="King N."/>
            <person name="Lang F.B.F."/>
            <person name="Roger A.J."/>
            <person name="Ruiz-Trillo I."/>
            <person name="Young S.K."/>
            <person name="Zeng Q."/>
            <person name="Gargeya S."/>
            <person name="Alvarado L."/>
            <person name="Berlin A."/>
            <person name="Chapman S.B."/>
            <person name="Chen Z."/>
            <person name="Freedman E."/>
            <person name="Gellesch M."/>
            <person name="Goldberg J."/>
            <person name="Griggs A."/>
            <person name="Gujja S."/>
            <person name="Heilman E."/>
            <person name="Heiman D."/>
            <person name="Howarth C."/>
            <person name="Mehta T."/>
            <person name="Neiman D."/>
            <person name="Pearson M."/>
            <person name="Roberts A."/>
            <person name="Saif S."/>
            <person name="Shea T."/>
            <person name="Shenoy N."/>
            <person name="Sisk P."/>
            <person name="Stolte C."/>
            <person name="Sykes S."/>
            <person name="White J."/>
            <person name="Yandava C."/>
            <person name="Haas B."/>
            <person name="Nusbaum C."/>
            <person name="Birren B."/>
        </authorList>
    </citation>
    <scope>NUCLEOTIDE SEQUENCE</scope>
    <source>
        <strain evidence="16">ATCC 30864</strain>
    </source>
</reference>
<protein>
    <submittedName>
        <fullName evidence="15">Uncharacterized protein</fullName>
    </submittedName>
</protein>
<dbReference type="GO" id="GO:0031262">
    <property type="term" value="C:Ndc80 complex"/>
    <property type="evidence" value="ECO:0007669"/>
    <property type="project" value="InterPro"/>
</dbReference>
<feature type="domain" description="Kinetochore protein Nuf2 N-terminal" evidence="13">
    <location>
        <begin position="11"/>
        <end position="147"/>
    </location>
</feature>
<evidence type="ECO:0000256" key="8">
    <source>
        <dbReference type="ARBA" id="ARBA00023054"/>
    </source>
</evidence>
<dbReference type="FunCoup" id="A0A0D2WJ55">
    <property type="interactions" value="58"/>
</dbReference>
<dbReference type="GO" id="GO:0007052">
    <property type="term" value="P:mitotic spindle organization"/>
    <property type="evidence" value="ECO:0007669"/>
    <property type="project" value="TreeGrafter"/>
</dbReference>
<dbReference type="GO" id="GO:0044877">
    <property type="term" value="F:protein-containing complex binding"/>
    <property type="evidence" value="ECO:0007669"/>
    <property type="project" value="TreeGrafter"/>
</dbReference>